<keyword evidence="9" id="KW-0460">Magnesium</keyword>
<feature type="domain" description="Toprim" evidence="15">
    <location>
        <begin position="252"/>
        <end position="333"/>
    </location>
</feature>
<comment type="subunit">
    <text evidence="12">Monomer. Interacts with DnaB.</text>
</comment>
<dbReference type="Gene3D" id="1.10.860.10">
    <property type="entry name" value="DNAb Helicase, Chain A"/>
    <property type="match status" value="1"/>
</dbReference>
<keyword evidence="1 12" id="KW-0240">DNA-directed RNA polymerase</keyword>
<dbReference type="InterPro" id="IPR006295">
    <property type="entry name" value="DNA_primase_DnaG"/>
</dbReference>
<evidence type="ECO:0000256" key="10">
    <source>
        <dbReference type="ARBA" id="ARBA00023125"/>
    </source>
</evidence>
<comment type="catalytic activity">
    <reaction evidence="12">
        <text>ssDNA + n NTP = ssDNA/pppN(pN)n-1 hybrid + (n-1) diphosphate.</text>
        <dbReference type="EC" id="2.7.7.101"/>
    </reaction>
</comment>
<evidence type="ECO:0000256" key="12">
    <source>
        <dbReference type="HAMAP-Rule" id="MF_00974"/>
    </source>
</evidence>
<evidence type="ECO:0000256" key="1">
    <source>
        <dbReference type="ARBA" id="ARBA00022478"/>
    </source>
</evidence>
<dbReference type="InterPro" id="IPR037068">
    <property type="entry name" value="DNA_primase_core_N_sf"/>
</dbReference>
<dbReference type="PIRSF" id="PIRSF002811">
    <property type="entry name" value="DnaG"/>
    <property type="match status" value="1"/>
</dbReference>
<dbReference type="Pfam" id="PF13155">
    <property type="entry name" value="Toprim_2"/>
    <property type="match status" value="1"/>
</dbReference>
<dbReference type="InterPro" id="IPR034151">
    <property type="entry name" value="TOPRIM_DnaG_bac"/>
</dbReference>
<protein>
    <recommendedName>
        <fullName evidence="12 13">DNA primase</fullName>
        <ecNumber evidence="12">2.7.7.101</ecNumber>
    </recommendedName>
</protein>
<reference evidence="16 17" key="1">
    <citation type="submission" date="2018-06" db="EMBL/GenBank/DDBJ databases">
        <authorList>
            <consortium name="Pathogen Informatics"/>
            <person name="Doyle S."/>
        </authorList>
    </citation>
    <scope>NUCLEOTIDE SEQUENCE [LARGE SCALE GENOMIC DNA]</scope>
    <source>
        <strain evidence="16 17">NCTC12475</strain>
    </source>
</reference>
<keyword evidence="3 12" id="KW-0808">Transferase</keyword>
<evidence type="ECO:0000313" key="16">
    <source>
        <dbReference type="EMBL" id="SUX11186.1"/>
    </source>
</evidence>
<comment type="function">
    <text evidence="12 13">RNA polymerase that catalyzes the synthesis of short RNA molecules used as primers for DNA polymerase during DNA replication.</text>
</comment>
<comment type="cofactor">
    <cofactor evidence="12 13 14">
        <name>Zn(2+)</name>
        <dbReference type="ChEBI" id="CHEBI:29105"/>
    </cofactor>
    <text evidence="12 13 14">Binds 1 zinc ion per monomer.</text>
</comment>
<dbReference type="Pfam" id="PF08275">
    <property type="entry name" value="DNAG_N"/>
    <property type="match status" value="1"/>
</dbReference>
<feature type="zinc finger region" description="CHC2-type" evidence="12 14">
    <location>
        <begin position="42"/>
        <end position="66"/>
    </location>
</feature>
<dbReference type="Pfam" id="PF01807">
    <property type="entry name" value="Zn_ribbon_DnaG"/>
    <property type="match status" value="1"/>
</dbReference>
<comment type="domain">
    <text evidence="12">Contains an N-terminal zinc-binding domain, a central core domain that contains the primase activity, and a C-terminal DnaB-binding domain.</text>
</comment>
<dbReference type="GO" id="GO:0005737">
    <property type="term" value="C:cytoplasm"/>
    <property type="evidence" value="ECO:0007669"/>
    <property type="project" value="TreeGrafter"/>
</dbReference>
<evidence type="ECO:0000256" key="6">
    <source>
        <dbReference type="ARBA" id="ARBA00022723"/>
    </source>
</evidence>
<dbReference type="PROSITE" id="PS50880">
    <property type="entry name" value="TOPRIM"/>
    <property type="match status" value="1"/>
</dbReference>
<dbReference type="PANTHER" id="PTHR30313">
    <property type="entry name" value="DNA PRIMASE"/>
    <property type="match status" value="1"/>
</dbReference>
<dbReference type="EMBL" id="UFVD01000001">
    <property type="protein sequence ID" value="SUX11186.1"/>
    <property type="molecule type" value="Genomic_DNA"/>
</dbReference>
<sequence length="549" mass="62519">MYNFSMIDPNSIEQLKLRIDIADIIGHYIPLKRVGHNCTCLCPFHDDKNPSMSISSDKGLFHCFSCGAGGDAIKFVMDYEKLSYPEAVEKIASISNFALNYIKTQNDIKKPDKKILDIVNAYYRSLIFQNKFALNYLYDRGLNDAMIEKFEIGFAPDSNSTIRLLQNEEIDQNDALDVGIIKQNQNGLYASFISRVTFPIRNHAGNLVGFGGRTLAKDNPAKYVNSPQSKIFDKSTLLYGYDKAKTSIYEKKQMIIVEGYMDVIMLHKAGFTNAVAVLGTALTQKHIPLIKRGDIKVILSFDGDNAGINAAIKSSVLLVQNGIEGSVVIIENGEDPADMVKERKIDRLKELFDNGMELGQFYIKMISKKYDITSPIQKQKAYDEISEFLRSLPKIMAMSYEGVVSEVLNLDNFRLNYRYAKKESKPEIKFKNKDYLELSILKSAMSFSNLKRILVELCEKSYFRVHKKEYGAVVYGAKNEEDEGVLRELDFDESVEIYKNEDTFLQAIKMLKIKYYEGMLEAMKNANIENKLEKIEKINSKIMKLKGLK</sequence>
<dbReference type="PANTHER" id="PTHR30313:SF2">
    <property type="entry name" value="DNA PRIMASE"/>
    <property type="match status" value="1"/>
</dbReference>
<dbReference type="GO" id="GO:0006269">
    <property type="term" value="P:DNA replication, synthesis of primer"/>
    <property type="evidence" value="ECO:0007669"/>
    <property type="project" value="UniProtKB-UniRule"/>
</dbReference>
<dbReference type="STRING" id="32024.GCA_000788295_01568"/>
<dbReference type="HAMAP" id="MF_00974">
    <property type="entry name" value="DNA_primase_DnaG"/>
    <property type="match status" value="1"/>
</dbReference>
<dbReference type="GO" id="GO:1990077">
    <property type="term" value="C:primosome complex"/>
    <property type="evidence" value="ECO:0007669"/>
    <property type="project" value="UniProtKB-KW"/>
</dbReference>
<dbReference type="Gene3D" id="3.40.1360.10">
    <property type="match status" value="1"/>
</dbReference>
<evidence type="ECO:0000256" key="7">
    <source>
        <dbReference type="ARBA" id="ARBA00022771"/>
    </source>
</evidence>
<dbReference type="Gene3D" id="3.90.980.10">
    <property type="entry name" value="DNA primase, catalytic core, N-terminal domain"/>
    <property type="match status" value="1"/>
</dbReference>
<dbReference type="SUPFAM" id="SSF56731">
    <property type="entry name" value="DNA primase core"/>
    <property type="match status" value="1"/>
</dbReference>
<dbReference type="SMART" id="SM00493">
    <property type="entry name" value="TOPRIM"/>
    <property type="match status" value="1"/>
</dbReference>
<accession>A0A381DKI7</accession>
<dbReference type="EC" id="2.7.7.101" evidence="12"/>
<dbReference type="GeneID" id="93090049"/>
<dbReference type="GO" id="GO:0003899">
    <property type="term" value="F:DNA-directed RNA polymerase activity"/>
    <property type="evidence" value="ECO:0007669"/>
    <property type="project" value="UniProtKB-UniRule"/>
</dbReference>
<keyword evidence="11 12" id="KW-0804">Transcription</keyword>
<dbReference type="InterPro" id="IPR002694">
    <property type="entry name" value="Znf_CHC2"/>
</dbReference>
<dbReference type="FunFam" id="3.90.580.10:FF:000001">
    <property type="entry name" value="DNA primase"/>
    <property type="match status" value="1"/>
</dbReference>
<dbReference type="InterPro" id="IPR013264">
    <property type="entry name" value="DNAG_N"/>
</dbReference>
<dbReference type="AlphaFoldDB" id="A0A381DKI7"/>
<evidence type="ECO:0000259" key="15">
    <source>
        <dbReference type="PROSITE" id="PS50880"/>
    </source>
</evidence>
<dbReference type="Proteomes" id="UP000254920">
    <property type="component" value="Unassembled WGS sequence"/>
</dbReference>
<dbReference type="CDD" id="cd03364">
    <property type="entry name" value="TOPRIM_DnaG_primases"/>
    <property type="match status" value="1"/>
</dbReference>
<name>A0A381DKI7_9BACT</name>
<evidence type="ECO:0000256" key="4">
    <source>
        <dbReference type="ARBA" id="ARBA00022695"/>
    </source>
</evidence>
<evidence type="ECO:0000256" key="13">
    <source>
        <dbReference type="PIRNR" id="PIRNR002811"/>
    </source>
</evidence>
<dbReference type="InterPro" id="IPR006171">
    <property type="entry name" value="TOPRIM_dom"/>
</dbReference>
<comment type="similarity">
    <text evidence="12 13">Belongs to the DnaG primase family.</text>
</comment>
<keyword evidence="7 12" id="KW-0863">Zinc-finger</keyword>
<dbReference type="SMART" id="SM00400">
    <property type="entry name" value="ZnF_CHCC"/>
    <property type="match status" value="1"/>
</dbReference>
<dbReference type="InterPro" id="IPR036977">
    <property type="entry name" value="DNA_primase_Znf_CHC2"/>
</dbReference>
<dbReference type="GO" id="GO:0000428">
    <property type="term" value="C:DNA-directed RNA polymerase complex"/>
    <property type="evidence" value="ECO:0007669"/>
    <property type="project" value="UniProtKB-KW"/>
</dbReference>
<keyword evidence="2 12" id="KW-0639">Primosome</keyword>
<dbReference type="InterPro" id="IPR016136">
    <property type="entry name" value="DNA_helicase_N/primase_C"/>
</dbReference>
<evidence type="ECO:0000256" key="14">
    <source>
        <dbReference type="PIRSR" id="PIRSR002811-1"/>
    </source>
</evidence>
<dbReference type="InterPro" id="IPR030846">
    <property type="entry name" value="DnaG_bac"/>
</dbReference>
<dbReference type="GO" id="GO:0003677">
    <property type="term" value="F:DNA binding"/>
    <property type="evidence" value="ECO:0007669"/>
    <property type="project" value="UniProtKB-KW"/>
</dbReference>
<dbReference type="Pfam" id="PF16730">
    <property type="entry name" value="DnaGprimase_HBD"/>
    <property type="match status" value="1"/>
</dbReference>
<evidence type="ECO:0000256" key="5">
    <source>
        <dbReference type="ARBA" id="ARBA00022705"/>
    </source>
</evidence>
<organism evidence="16 17">
    <name type="scientific">Campylobacter sputorum subsp. sputorum</name>
    <dbReference type="NCBI Taxonomy" id="32024"/>
    <lineage>
        <taxon>Bacteria</taxon>
        <taxon>Pseudomonadati</taxon>
        <taxon>Campylobacterota</taxon>
        <taxon>Epsilonproteobacteria</taxon>
        <taxon>Campylobacterales</taxon>
        <taxon>Campylobacteraceae</taxon>
        <taxon>Campylobacter</taxon>
    </lineage>
</organism>
<dbReference type="RefSeq" id="WP_309543848.1">
    <property type="nucleotide sequence ID" value="NZ_CP043427.1"/>
</dbReference>
<proteinExistence type="inferred from homology"/>
<keyword evidence="8 12" id="KW-0862">Zinc</keyword>
<evidence type="ECO:0000256" key="8">
    <source>
        <dbReference type="ARBA" id="ARBA00022833"/>
    </source>
</evidence>
<evidence type="ECO:0000256" key="9">
    <source>
        <dbReference type="ARBA" id="ARBA00022842"/>
    </source>
</evidence>
<evidence type="ECO:0000313" key="17">
    <source>
        <dbReference type="Proteomes" id="UP000254920"/>
    </source>
</evidence>
<gene>
    <name evidence="12 16" type="primary">dnaG</name>
    <name evidence="16" type="ORF">NCTC12475_01401</name>
</gene>
<keyword evidence="17" id="KW-1185">Reference proteome</keyword>
<keyword evidence="6 12" id="KW-0479">Metal-binding</keyword>
<dbReference type="InterPro" id="IPR050219">
    <property type="entry name" value="DnaG_primase"/>
</dbReference>
<evidence type="ECO:0000256" key="3">
    <source>
        <dbReference type="ARBA" id="ARBA00022679"/>
    </source>
</evidence>
<dbReference type="InterPro" id="IPR031988">
    <property type="entry name" value="DnaG_HBD"/>
</dbReference>
<keyword evidence="4 12" id="KW-0548">Nucleotidyltransferase</keyword>
<evidence type="ECO:0000256" key="11">
    <source>
        <dbReference type="ARBA" id="ARBA00023163"/>
    </source>
</evidence>
<evidence type="ECO:0000256" key="2">
    <source>
        <dbReference type="ARBA" id="ARBA00022515"/>
    </source>
</evidence>
<dbReference type="NCBIfam" id="TIGR01391">
    <property type="entry name" value="dnaG"/>
    <property type="match status" value="1"/>
</dbReference>
<keyword evidence="5 12" id="KW-0235">DNA replication</keyword>
<keyword evidence="10 12" id="KW-0238">DNA-binding</keyword>
<dbReference type="GO" id="GO:0008270">
    <property type="term" value="F:zinc ion binding"/>
    <property type="evidence" value="ECO:0007669"/>
    <property type="project" value="UniProtKB-UniRule"/>
</dbReference>
<dbReference type="Gene3D" id="3.90.580.10">
    <property type="entry name" value="Zinc finger, CHC2-type domain"/>
    <property type="match status" value="1"/>
</dbReference>
<dbReference type="SUPFAM" id="SSF57783">
    <property type="entry name" value="Zinc beta-ribbon"/>
    <property type="match status" value="1"/>
</dbReference>